<dbReference type="GO" id="GO:0005509">
    <property type="term" value="F:calcium ion binding"/>
    <property type="evidence" value="ECO:0007669"/>
    <property type="project" value="InterPro"/>
</dbReference>
<protein>
    <recommendedName>
        <fullName evidence="4">EF-hand domain-containing protein</fullName>
    </recommendedName>
</protein>
<evidence type="ECO:0000259" key="4">
    <source>
        <dbReference type="PROSITE" id="PS50222"/>
    </source>
</evidence>
<dbReference type="CTD" id="24593302"/>
<feature type="domain" description="EF-hand" evidence="4">
    <location>
        <begin position="2"/>
        <end position="37"/>
    </location>
</feature>
<accession>A0A922LNT9</accession>
<keyword evidence="3" id="KW-1133">Transmembrane helix</keyword>
<proteinExistence type="predicted"/>
<evidence type="ECO:0000256" key="1">
    <source>
        <dbReference type="ARBA" id="ARBA00022737"/>
    </source>
</evidence>
<dbReference type="AlphaFoldDB" id="A0A922LNT9"/>
<feature type="transmembrane region" description="Helical" evidence="3">
    <location>
        <begin position="137"/>
        <end position="161"/>
    </location>
</feature>
<dbReference type="InterPro" id="IPR050230">
    <property type="entry name" value="CALM/Myosin/TropC-like"/>
</dbReference>
<dbReference type="RefSeq" id="XP_012797294.3">
    <property type="nucleotide sequence ID" value="XM_012941840.3"/>
</dbReference>
<dbReference type="PROSITE" id="PS00018">
    <property type="entry name" value="EF_HAND_1"/>
    <property type="match status" value="4"/>
</dbReference>
<reference evidence="5" key="4">
    <citation type="journal article" date="2022" name="PLoS Pathog.">
        <title>Chromosome-level genome of Schistosoma haematobium underpins genome-wide explorations of molecular variation.</title>
        <authorList>
            <person name="Stroehlein A.J."/>
            <person name="Korhonen P.K."/>
            <person name="Lee V.V."/>
            <person name="Ralph S.A."/>
            <person name="Mentink-Kane M."/>
            <person name="You H."/>
            <person name="McManus D.P."/>
            <person name="Tchuente L.T."/>
            <person name="Stothard J.R."/>
            <person name="Kaur P."/>
            <person name="Dudchenko O."/>
            <person name="Aiden E.L."/>
            <person name="Yang B."/>
            <person name="Yang H."/>
            <person name="Emery A.M."/>
            <person name="Webster B.L."/>
            <person name="Brindley P.J."/>
            <person name="Rollinson D."/>
            <person name="Chang B.C.H."/>
            <person name="Gasser R.B."/>
            <person name="Young N.D."/>
        </authorList>
    </citation>
    <scope>NUCLEOTIDE SEQUENCE</scope>
</reference>
<comment type="caution">
    <text evidence="5">The sequence shown here is derived from an EMBL/GenBank/DDBJ whole genome shotgun (WGS) entry which is preliminary data.</text>
</comment>
<sequence>MVKIGDISDLFGKLDKNHNGLVSQREIKAYLRSNSTKYNTKEVREFVKKIDDNSDGQISLEELTKALSGNLDISKLLFILFMANSNPQLTVFVAIPLFHFPSGFQVVTCVVIQFGDFLNVCLIRFNRLFLISASAGSWIVLSHSMLLPMYLYILMMFVVVLDVSARYNRTVLTFVLKILTLMLVDSYFELHIPEEVRCIFNDIDKNHNGFVTNRELSSYFRRHHAKFNRNEVKSFICKLDSDGDGQISLPELTRALTGRY</sequence>
<feature type="domain" description="EF-hand" evidence="4">
    <location>
        <begin position="38"/>
        <end position="73"/>
    </location>
</feature>
<evidence type="ECO:0000313" key="5">
    <source>
        <dbReference type="EMBL" id="KAH9590551.1"/>
    </source>
</evidence>
<organism evidence="5 6">
    <name type="scientific">Schistosoma haematobium</name>
    <name type="common">Blood fluke</name>
    <dbReference type="NCBI Taxonomy" id="6185"/>
    <lineage>
        <taxon>Eukaryota</taxon>
        <taxon>Metazoa</taxon>
        <taxon>Spiralia</taxon>
        <taxon>Lophotrochozoa</taxon>
        <taxon>Platyhelminthes</taxon>
        <taxon>Trematoda</taxon>
        <taxon>Digenea</taxon>
        <taxon>Strigeidida</taxon>
        <taxon>Schistosomatoidea</taxon>
        <taxon>Schistosomatidae</taxon>
        <taxon>Schistosoma</taxon>
    </lineage>
</organism>
<feature type="domain" description="EF-hand" evidence="4">
    <location>
        <begin position="227"/>
        <end position="260"/>
    </location>
</feature>
<evidence type="ECO:0000256" key="3">
    <source>
        <dbReference type="SAM" id="Phobius"/>
    </source>
</evidence>
<dbReference type="Proteomes" id="UP000471633">
    <property type="component" value="Unassembled WGS sequence"/>
</dbReference>
<dbReference type="InterPro" id="IPR002048">
    <property type="entry name" value="EF_hand_dom"/>
</dbReference>
<dbReference type="KEGG" id="shx:MS3_00003189"/>
<dbReference type="EMBL" id="AMPZ03000002">
    <property type="protein sequence ID" value="KAH9590551.1"/>
    <property type="molecule type" value="Genomic_DNA"/>
</dbReference>
<dbReference type="PANTHER" id="PTHR23048">
    <property type="entry name" value="MYOSIN LIGHT CHAIN 1, 3"/>
    <property type="match status" value="1"/>
</dbReference>
<dbReference type="GO" id="GO:0016460">
    <property type="term" value="C:myosin II complex"/>
    <property type="evidence" value="ECO:0007669"/>
    <property type="project" value="TreeGrafter"/>
</dbReference>
<dbReference type="GeneID" id="24593302"/>
<feature type="transmembrane region" description="Helical" evidence="3">
    <location>
        <begin position="76"/>
        <end position="98"/>
    </location>
</feature>
<dbReference type="InterPro" id="IPR011992">
    <property type="entry name" value="EF-hand-dom_pair"/>
</dbReference>
<dbReference type="PANTHER" id="PTHR23048:SF0">
    <property type="entry name" value="CALMODULIN LIKE 3"/>
    <property type="match status" value="1"/>
</dbReference>
<name>A0A922LNT9_SCHHA</name>
<dbReference type="SUPFAM" id="SSF47473">
    <property type="entry name" value="EF-hand"/>
    <property type="match status" value="1"/>
</dbReference>
<dbReference type="SMART" id="SM00054">
    <property type="entry name" value="EFh"/>
    <property type="match status" value="4"/>
</dbReference>
<keyword evidence="1" id="KW-0677">Repeat</keyword>
<keyword evidence="6" id="KW-1185">Reference proteome</keyword>
<keyword evidence="3" id="KW-0472">Membrane</keyword>
<dbReference type="CDD" id="cd00051">
    <property type="entry name" value="EFh"/>
    <property type="match status" value="2"/>
</dbReference>
<dbReference type="Gene3D" id="1.10.238.10">
    <property type="entry name" value="EF-hand"/>
    <property type="match status" value="2"/>
</dbReference>
<keyword evidence="2" id="KW-0106">Calcium</keyword>
<evidence type="ECO:0000313" key="6">
    <source>
        <dbReference type="Proteomes" id="UP000471633"/>
    </source>
</evidence>
<reference evidence="5" key="2">
    <citation type="journal article" date="2019" name="Gigascience">
        <title>High-quality Schistosoma haematobium genome achieved by single-molecule and long-range sequencing.</title>
        <authorList>
            <person name="Stroehlein A.J."/>
            <person name="Korhonen P.K."/>
            <person name="Chong T.M."/>
            <person name="Lim Y.L."/>
            <person name="Chan K.G."/>
            <person name="Webster B."/>
            <person name="Rollinson D."/>
            <person name="Brindley P.J."/>
            <person name="Gasser R.B."/>
            <person name="Young N.D."/>
        </authorList>
    </citation>
    <scope>NUCLEOTIDE SEQUENCE</scope>
</reference>
<evidence type="ECO:0000256" key="2">
    <source>
        <dbReference type="ARBA" id="ARBA00022837"/>
    </source>
</evidence>
<feature type="domain" description="EF-hand" evidence="4">
    <location>
        <begin position="191"/>
        <end position="226"/>
    </location>
</feature>
<keyword evidence="3" id="KW-0812">Transmembrane</keyword>
<dbReference type="Pfam" id="PF13499">
    <property type="entry name" value="EF-hand_7"/>
    <property type="match status" value="2"/>
</dbReference>
<reference evidence="5" key="3">
    <citation type="submission" date="2021-06" db="EMBL/GenBank/DDBJ databases">
        <title>Chromosome-level genome assembly for S. haematobium.</title>
        <authorList>
            <person name="Stroehlein A.J."/>
        </authorList>
    </citation>
    <scope>NUCLEOTIDE SEQUENCE</scope>
</reference>
<gene>
    <name evidence="5" type="ORF">MS3_00003189</name>
</gene>
<dbReference type="PROSITE" id="PS50222">
    <property type="entry name" value="EF_HAND_2"/>
    <property type="match status" value="4"/>
</dbReference>
<reference evidence="5" key="1">
    <citation type="journal article" date="2012" name="Nat. Genet.">
        <title>Whole-genome sequence of Schistosoma haematobium.</title>
        <authorList>
            <person name="Young N.D."/>
            <person name="Jex A.R."/>
            <person name="Li B."/>
            <person name="Liu S."/>
            <person name="Yang L."/>
            <person name="Xiong Z."/>
            <person name="Li Y."/>
            <person name="Cantacessi C."/>
            <person name="Hall R.S."/>
            <person name="Xu X."/>
            <person name="Chen F."/>
            <person name="Wu X."/>
            <person name="Zerlotini A."/>
            <person name="Oliveira G."/>
            <person name="Hofmann A."/>
            <person name="Zhang G."/>
            <person name="Fang X."/>
            <person name="Kang Y."/>
            <person name="Campbell B.E."/>
            <person name="Loukas A."/>
            <person name="Ranganathan S."/>
            <person name="Rollinson D."/>
            <person name="Rinaldi G."/>
            <person name="Brindley P.J."/>
            <person name="Yang H."/>
            <person name="Wang J."/>
            <person name="Wang J."/>
            <person name="Gasser R.B."/>
        </authorList>
    </citation>
    <scope>NUCLEOTIDE SEQUENCE</scope>
</reference>
<dbReference type="InterPro" id="IPR018247">
    <property type="entry name" value="EF_Hand_1_Ca_BS"/>
</dbReference>